<comment type="caution">
    <text evidence="9">The sequence shown here is derived from an EMBL/GenBank/DDBJ whole genome shotgun (WGS) entry which is preliminary data.</text>
</comment>
<proteinExistence type="inferred from homology"/>
<comment type="similarity">
    <text evidence="5">Belongs to the methyl-accepting chemotaxis (MCP) protein family.</text>
</comment>
<evidence type="ECO:0000256" key="4">
    <source>
        <dbReference type="ARBA" id="ARBA00023224"/>
    </source>
</evidence>
<comment type="subcellular location">
    <subcellularLocation>
        <location evidence="1">Cell membrane</location>
    </subcellularLocation>
</comment>
<dbReference type="SUPFAM" id="SSF58104">
    <property type="entry name" value="Methyl-accepting chemotaxis protein (MCP) signaling domain"/>
    <property type="match status" value="1"/>
</dbReference>
<dbReference type="EMBL" id="JAPDHZ010000003">
    <property type="protein sequence ID" value="MDG0791765.1"/>
    <property type="molecule type" value="Genomic_DNA"/>
</dbReference>
<evidence type="ECO:0000313" key="9">
    <source>
        <dbReference type="EMBL" id="MDG0791765.1"/>
    </source>
</evidence>
<keyword evidence="4 6" id="KW-0807">Transducer</keyword>
<keyword evidence="10" id="KW-1185">Reference proteome</keyword>
<keyword evidence="2" id="KW-1003">Cell membrane</keyword>
<dbReference type="PROSITE" id="PS50111">
    <property type="entry name" value="CHEMOTAXIS_TRANSDUC_2"/>
    <property type="match status" value="1"/>
</dbReference>
<sequence>MLRKTRSVAAGNLAFAPLDKYGRDELGQIDQSVDGMIAQIRGLAESISSHTRVVESSSQTLAAGAAESAQATHETVAHIGEVRTQTEVQSAIAEETSRAIEEMAHGVGRIADSMGTISGHTAEAEDIAERSNGKVRTLRLQLEEILASVRELSEIVEQLRDKSGRIGTIADNITGFAARTNILSLNASIEAARAGEHGRGFAVVAEEIRKLAASSMESAHVINELIEDTQNGIASAAEHMDATLARSENGGATMDEVERDFSEIVRSVKQVAMQVAEASAVTEQMSAGSEEVAASMEQASRSAQENASKTNLVAASADRQLSLSEEIASAAASLQQVVGSLTEAVGRFKW</sequence>
<feature type="domain" description="Methyl-accepting transducer" evidence="7">
    <location>
        <begin position="64"/>
        <end position="300"/>
    </location>
</feature>
<evidence type="ECO:0000256" key="5">
    <source>
        <dbReference type="ARBA" id="ARBA00029447"/>
    </source>
</evidence>
<evidence type="ECO:0000256" key="6">
    <source>
        <dbReference type="PROSITE-ProRule" id="PRU00284"/>
    </source>
</evidence>
<dbReference type="PRINTS" id="PR00260">
    <property type="entry name" value="CHEMTRNSDUCR"/>
</dbReference>
<evidence type="ECO:0000313" key="10">
    <source>
        <dbReference type="Proteomes" id="UP001153387"/>
    </source>
</evidence>
<dbReference type="Pfam" id="PF00015">
    <property type="entry name" value="MCPsignal"/>
    <property type="match status" value="1"/>
</dbReference>
<dbReference type="RefSeq" id="WP_277565615.1">
    <property type="nucleotide sequence ID" value="NZ_JAPDHZ010000003.1"/>
</dbReference>
<evidence type="ECO:0000256" key="3">
    <source>
        <dbReference type="ARBA" id="ARBA00023136"/>
    </source>
</evidence>
<dbReference type="PANTHER" id="PTHR32089">
    <property type="entry name" value="METHYL-ACCEPTING CHEMOTAXIS PROTEIN MCPB"/>
    <property type="match status" value="1"/>
</dbReference>
<dbReference type="InterPro" id="IPR003660">
    <property type="entry name" value="HAMP_dom"/>
</dbReference>
<name>A0A9X4QNN3_9BACL</name>
<dbReference type="GO" id="GO:0004888">
    <property type="term" value="F:transmembrane signaling receptor activity"/>
    <property type="evidence" value="ECO:0007669"/>
    <property type="project" value="InterPro"/>
</dbReference>
<dbReference type="InterPro" id="IPR004089">
    <property type="entry name" value="MCPsignal_dom"/>
</dbReference>
<dbReference type="Gene3D" id="1.10.287.950">
    <property type="entry name" value="Methyl-accepting chemotaxis protein"/>
    <property type="match status" value="1"/>
</dbReference>
<keyword evidence="3" id="KW-0472">Membrane</keyword>
<organism evidence="9 10">
    <name type="scientific">Cohnella ginsengisoli</name>
    <dbReference type="NCBI Taxonomy" id="425004"/>
    <lineage>
        <taxon>Bacteria</taxon>
        <taxon>Bacillati</taxon>
        <taxon>Bacillota</taxon>
        <taxon>Bacilli</taxon>
        <taxon>Bacillales</taxon>
        <taxon>Paenibacillaceae</taxon>
        <taxon>Cohnella</taxon>
    </lineage>
</organism>
<evidence type="ECO:0000259" key="7">
    <source>
        <dbReference type="PROSITE" id="PS50111"/>
    </source>
</evidence>
<gene>
    <name evidence="9" type="ORF">OMP38_13495</name>
</gene>
<dbReference type="GO" id="GO:0006935">
    <property type="term" value="P:chemotaxis"/>
    <property type="evidence" value="ECO:0007669"/>
    <property type="project" value="InterPro"/>
</dbReference>
<dbReference type="PROSITE" id="PS50885">
    <property type="entry name" value="HAMP"/>
    <property type="match status" value="1"/>
</dbReference>
<evidence type="ECO:0000256" key="2">
    <source>
        <dbReference type="ARBA" id="ARBA00022475"/>
    </source>
</evidence>
<dbReference type="Proteomes" id="UP001153387">
    <property type="component" value="Unassembled WGS sequence"/>
</dbReference>
<dbReference type="PANTHER" id="PTHR32089:SF112">
    <property type="entry name" value="LYSOZYME-LIKE PROTEIN-RELATED"/>
    <property type="match status" value="1"/>
</dbReference>
<dbReference type="InterPro" id="IPR004090">
    <property type="entry name" value="Chemotax_Me-accpt_rcpt"/>
</dbReference>
<dbReference type="GO" id="GO:0005886">
    <property type="term" value="C:plasma membrane"/>
    <property type="evidence" value="ECO:0007669"/>
    <property type="project" value="UniProtKB-SubCell"/>
</dbReference>
<dbReference type="AlphaFoldDB" id="A0A9X4QNN3"/>
<reference evidence="9 10" key="1">
    <citation type="submission" date="2022-10" db="EMBL/GenBank/DDBJ databases">
        <title>Comparative genomic analysis of Cohnella hashimotonis sp. nov., isolated from the International Space Station.</title>
        <authorList>
            <person name="Simpson A."/>
            <person name="Venkateswaran K."/>
        </authorList>
    </citation>
    <scope>NUCLEOTIDE SEQUENCE [LARGE SCALE GENOMIC DNA]</scope>
    <source>
        <strain evidence="9 10">DSM 18997</strain>
    </source>
</reference>
<feature type="domain" description="HAMP" evidence="8">
    <location>
        <begin position="1"/>
        <end position="45"/>
    </location>
</feature>
<dbReference type="GO" id="GO:0007165">
    <property type="term" value="P:signal transduction"/>
    <property type="evidence" value="ECO:0007669"/>
    <property type="project" value="UniProtKB-KW"/>
</dbReference>
<evidence type="ECO:0000259" key="8">
    <source>
        <dbReference type="PROSITE" id="PS50885"/>
    </source>
</evidence>
<evidence type="ECO:0000256" key="1">
    <source>
        <dbReference type="ARBA" id="ARBA00004236"/>
    </source>
</evidence>
<dbReference type="SMART" id="SM00283">
    <property type="entry name" value="MA"/>
    <property type="match status" value="1"/>
</dbReference>
<protein>
    <submittedName>
        <fullName evidence="9">Methyl-accepting chemotaxis protein</fullName>
    </submittedName>
</protein>
<accession>A0A9X4QNN3</accession>